<proteinExistence type="predicted"/>
<reference evidence="1 2" key="1">
    <citation type="submission" date="2016-07" db="EMBL/GenBank/DDBJ databases">
        <authorList>
            <person name="Sutton G."/>
            <person name="Brinkac L."/>
            <person name="Sanka R."/>
            <person name="Adams M."/>
            <person name="Lau E."/>
            <person name="Kumar A."/>
            <person name="Macaden R."/>
        </authorList>
    </citation>
    <scope>NUCLEOTIDE SEQUENCE [LARGE SCALE GENOMIC DNA]</scope>
    <source>
        <strain evidence="1 2">GA-0871</strain>
    </source>
</reference>
<gene>
    <name evidence="1" type="ORF">A5742_24345</name>
</gene>
<dbReference type="AlphaFoldDB" id="A0ABD6QPJ0"/>
<organism evidence="1 2">
    <name type="scientific">Mycolicibacterium fortuitum</name>
    <name type="common">Mycobacterium fortuitum</name>
    <dbReference type="NCBI Taxonomy" id="1766"/>
    <lineage>
        <taxon>Bacteria</taxon>
        <taxon>Bacillati</taxon>
        <taxon>Actinomycetota</taxon>
        <taxon>Actinomycetes</taxon>
        <taxon>Mycobacteriales</taxon>
        <taxon>Mycobacteriaceae</taxon>
        <taxon>Mycolicibacterium</taxon>
    </lineage>
</organism>
<protein>
    <submittedName>
        <fullName evidence="1">Antitoxin</fullName>
    </submittedName>
</protein>
<sequence>MANAKVRITVGQDVLATADVDAKAAGLKRSELVEQDLHNEHLRTALEGYAATTVPGLNINDYAHRIYRVNRASEL</sequence>
<evidence type="ECO:0000313" key="2">
    <source>
        <dbReference type="Proteomes" id="UP000187001"/>
    </source>
</evidence>
<dbReference type="RefSeq" id="WP_076204458.1">
    <property type="nucleotide sequence ID" value="NZ_MBER01000050.1"/>
</dbReference>
<comment type="caution">
    <text evidence="1">The sequence shown here is derived from an EMBL/GenBank/DDBJ whole genome shotgun (WGS) entry which is preliminary data.</text>
</comment>
<accession>A0ABD6QPJ0</accession>
<name>A0ABD6QPJ0_MYCFO</name>
<evidence type="ECO:0000313" key="1">
    <source>
        <dbReference type="EMBL" id="OMC47444.1"/>
    </source>
</evidence>
<dbReference type="EMBL" id="MBER01000050">
    <property type="protein sequence ID" value="OMC47444.1"/>
    <property type="molecule type" value="Genomic_DNA"/>
</dbReference>
<dbReference type="Proteomes" id="UP000187001">
    <property type="component" value="Unassembled WGS sequence"/>
</dbReference>